<sequence>MSLGVPGRANPRPTGRADSMSFLGLAHLAWREVLCDVGQHRGPNAFVKTGELLRRKWCWGLGPAPKPCGKLLCKRK</sequence>
<name>A0A844BPV6_9RHOB</name>
<accession>A0A844BPV6</accession>
<dbReference type="AlphaFoldDB" id="A0A844BPV6"/>
<dbReference type="EMBL" id="WJPO01000072">
    <property type="protein sequence ID" value="MRH22973.1"/>
    <property type="molecule type" value="Genomic_DNA"/>
</dbReference>
<reference evidence="1 2" key="1">
    <citation type="submission" date="2019-11" db="EMBL/GenBank/DDBJ databases">
        <title>Draft Whole-Genome sequence of the marine photosynthetic bacterium Rhodovulum strictum DSM 11289.</title>
        <authorList>
            <person name="Kyndt J.A."/>
            <person name="Meyer T.E."/>
        </authorList>
    </citation>
    <scope>NUCLEOTIDE SEQUENCE [LARGE SCALE GENOMIC DNA]</scope>
    <source>
        <strain evidence="1 2">DSM 11289</strain>
    </source>
</reference>
<evidence type="ECO:0000313" key="2">
    <source>
        <dbReference type="Proteomes" id="UP000466730"/>
    </source>
</evidence>
<comment type="caution">
    <text evidence="1">The sequence shown here is derived from an EMBL/GenBank/DDBJ whole genome shotgun (WGS) entry which is preliminary data.</text>
</comment>
<gene>
    <name evidence="1" type="ORF">GH815_18650</name>
</gene>
<organism evidence="1 2">
    <name type="scientific">Rhodovulum strictum</name>
    <dbReference type="NCBI Taxonomy" id="58314"/>
    <lineage>
        <taxon>Bacteria</taxon>
        <taxon>Pseudomonadati</taxon>
        <taxon>Pseudomonadota</taxon>
        <taxon>Alphaproteobacteria</taxon>
        <taxon>Rhodobacterales</taxon>
        <taxon>Paracoccaceae</taxon>
        <taxon>Rhodovulum</taxon>
    </lineage>
</organism>
<dbReference type="OrthoDB" id="9851154at2"/>
<dbReference type="Proteomes" id="UP000466730">
    <property type="component" value="Unassembled WGS sequence"/>
</dbReference>
<dbReference type="RefSeq" id="WP_153750225.1">
    <property type="nucleotide sequence ID" value="NZ_BAAADI010000022.1"/>
</dbReference>
<keyword evidence="2" id="KW-1185">Reference proteome</keyword>
<evidence type="ECO:0000313" key="1">
    <source>
        <dbReference type="EMBL" id="MRH22973.1"/>
    </source>
</evidence>
<proteinExistence type="predicted"/>
<protein>
    <submittedName>
        <fullName evidence="1">Uncharacterized protein</fullName>
    </submittedName>
</protein>